<sequence length="97" mass="10804">MLLNRTQVLNWGLLCNCSSATSLIHSWHASPPCAYQLSPRIITTPIVNKLPQLNGTSLMRYEYSKNSWVVVGGHDRLGAGHLMKNLLWSSCRVALVL</sequence>
<dbReference type="EMBL" id="BPLQ01014740">
    <property type="protein sequence ID" value="GIY82833.1"/>
    <property type="molecule type" value="Genomic_DNA"/>
</dbReference>
<evidence type="ECO:0000313" key="2">
    <source>
        <dbReference type="Proteomes" id="UP001054837"/>
    </source>
</evidence>
<reference evidence="1 2" key="1">
    <citation type="submission" date="2021-06" db="EMBL/GenBank/DDBJ databases">
        <title>Caerostris darwini draft genome.</title>
        <authorList>
            <person name="Kono N."/>
            <person name="Arakawa K."/>
        </authorList>
    </citation>
    <scope>NUCLEOTIDE SEQUENCE [LARGE SCALE GENOMIC DNA]</scope>
</reference>
<proteinExistence type="predicted"/>
<dbReference type="AlphaFoldDB" id="A0AAV4WMR7"/>
<evidence type="ECO:0008006" key="3">
    <source>
        <dbReference type="Google" id="ProtNLM"/>
    </source>
</evidence>
<comment type="caution">
    <text evidence="1">The sequence shown here is derived from an EMBL/GenBank/DDBJ whole genome shotgun (WGS) entry which is preliminary data.</text>
</comment>
<organism evidence="1 2">
    <name type="scientific">Caerostris darwini</name>
    <dbReference type="NCBI Taxonomy" id="1538125"/>
    <lineage>
        <taxon>Eukaryota</taxon>
        <taxon>Metazoa</taxon>
        <taxon>Ecdysozoa</taxon>
        <taxon>Arthropoda</taxon>
        <taxon>Chelicerata</taxon>
        <taxon>Arachnida</taxon>
        <taxon>Araneae</taxon>
        <taxon>Araneomorphae</taxon>
        <taxon>Entelegynae</taxon>
        <taxon>Araneoidea</taxon>
        <taxon>Araneidae</taxon>
        <taxon>Caerostris</taxon>
    </lineage>
</organism>
<gene>
    <name evidence="1" type="ORF">CDAR_609081</name>
</gene>
<evidence type="ECO:0000313" key="1">
    <source>
        <dbReference type="EMBL" id="GIY82833.1"/>
    </source>
</evidence>
<keyword evidence="2" id="KW-1185">Reference proteome</keyword>
<protein>
    <recommendedName>
        <fullName evidence="3">Secreted protein</fullName>
    </recommendedName>
</protein>
<accession>A0AAV4WMR7</accession>
<name>A0AAV4WMR7_9ARAC</name>
<dbReference type="Proteomes" id="UP001054837">
    <property type="component" value="Unassembled WGS sequence"/>
</dbReference>